<protein>
    <submittedName>
        <fullName evidence="2">Gag-Pol polyprotein</fullName>
    </submittedName>
</protein>
<sequence>MFRELYDYISKCIPCNERNLKKNRPPLKTTEIPSYPWAKVNLDISGPFPLSLSGNKQIASFIDNLTGYPEAFAIPDKSAVTMVSLLLNDVFPRIGCPLVLVTDNGTENVNKIMQKTLKELKIHHVKTSVYYPQTNARVERYHRTLNAVLGKFLVGQRTSTWDLFLPQALAAIRFNSHETTGHSPFSSCMVEMSSSQLTVSCSPEEIITATKRIKFSCKLSVKPF</sequence>
<reference evidence="2 3" key="1">
    <citation type="journal article" date="2021" name="Elife">
        <title>Chloroplast acquisition without the gene transfer in kleptoplastic sea slugs, Plakobranchus ocellatus.</title>
        <authorList>
            <person name="Maeda T."/>
            <person name="Takahashi S."/>
            <person name="Yoshida T."/>
            <person name="Shimamura S."/>
            <person name="Takaki Y."/>
            <person name="Nagai Y."/>
            <person name="Toyoda A."/>
            <person name="Suzuki Y."/>
            <person name="Arimoto A."/>
            <person name="Ishii H."/>
            <person name="Satoh N."/>
            <person name="Nishiyama T."/>
            <person name="Hasebe M."/>
            <person name="Maruyama T."/>
            <person name="Minagawa J."/>
            <person name="Obokata J."/>
            <person name="Shigenobu S."/>
        </authorList>
    </citation>
    <scope>NUCLEOTIDE SEQUENCE [LARGE SCALE GENOMIC DNA]</scope>
</reference>
<proteinExistence type="predicted"/>
<accession>A0AAV4D8J0</accession>
<dbReference type="PANTHER" id="PTHR37984:SF15">
    <property type="entry name" value="INTEGRASE CATALYTIC DOMAIN-CONTAINING PROTEIN"/>
    <property type="match status" value="1"/>
</dbReference>
<gene>
    <name evidence="2" type="ORF">PoB_006687800</name>
</gene>
<name>A0AAV4D8J0_9GAST</name>
<evidence type="ECO:0000313" key="3">
    <source>
        <dbReference type="Proteomes" id="UP000735302"/>
    </source>
</evidence>
<dbReference type="GO" id="GO:0003676">
    <property type="term" value="F:nucleic acid binding"/>
    <property type="evidence" value="ECO:0007669"/>
    <property type="project" value="InterPro"/>
</dbReference>
<dbReference type="InterPro" id="IPR001584">
    <property type="entry name" value="Integrase_cat-core"/>
</dbReference>
<dbReference type="Proteomes" id="UP000735302">
    <property type="component" value="Unassembled WGS sequence"/>
</dbReference>
<comment type="caution">
    <text evidence="2">The sequence shown here is derived from an EMBL/GenBank/DDBJ whole genome shotgun (WGS) entry which is preliminary data.</text>
</comment>
<organism evidence="2 3">
    <name type="scientific">Plakobranchus ocellatus</name>
    <dbReference type="NCBI Taxonomy" id="259542"/>
    <lineage>
        <taxon>Eukaryota</taxon>
        <taxon>Metazoa</taxon>
        <taxon>Spiralia</taxon>
        <taxon>Lophotrochozoa</taxon>
        <taxon>Mollusca</taxon>
        <taxon>Gastropoda</taxon>
        <taxon>Heterobranchia</taxon>
        <taxon>Euthyneura</taxon>
        <taxon>Panpulmonata</taxon>
        <taxon>Sacoglossa</taxon>
        <taxon>Placobranchoidea</taxon>
        <taxon>Plakobranchidae</taxon>
        <taxon>Plakobranchus</taxon>
    </lineage>
</organism>
<dbReference type="InterPro" id="IPR012337">
    <property type="entry name" value="RNaseH-like_sf"/>
</dbReference>
<evidence type="ECO:0000313" key="2">
    <source>
        <dbReference type="EMBL" id="GFO40373.1"/>
    </source>
</evidence>
<dbReference type="InterPro" id="IPR050951">
    <property type="entry name" value="Retrovirus_Pol_polyprotein"/>
</dbReference>
<dbReference type="AlphaFoldDB" id="A0AAV4D8J0"/>
<dbReference type="GO" id="GO:0015074">
    <property type="term" value="P:DNA integration"/>
    <property type="evidence" value="ECO:0007669"/>
    <property type="project" value="InterPro"/>
</dbReference>
<dbReference type="SUPFAM" id="SSF53098">
    <property type="entry name" value="Ribonuclease H-like"/>
    <property type="match status" value="1"/>
</dbReference>
<keyword evidence="3" id="KW-1185">Reference proteome</keyword>
<feature type="domain" description="Integrase catalytic" evidence="1">
    <location>
        <begin position="32"/>
        <end position="192"/>
    </location>
</feature>
<dbReference type="InterPro" id="IPR036397">
    <property type="entry name" value="RNaseH_sf"/>
</dbReference>
<dbReference type="PANTHER" id="PTHR37984">
    <property type="entry name" value="PROTEIN CBG26694"/>
    <property type="match status" value="1"/>
</dbReference>
<dbReference type="EMBL" id="BLXT01007613">
    <property type="protein sequence ID" value="GFO40373.1"/>
    <property type="molecule type" value="Genomic_DNA"/>
</dbReference>
<dbReference type="Gene3D" id="3.30.420.10">
    <property type="entry name" value="Ribonuclease H-like superfamily/Ribonuclease H"/>
    <property type="match status" value="1"/>
</dbReference>
<dbReference type="PROSITE" id="PS50994">
    <property type="entry name" value="INTEGRASE"/>
    <property type="match status" value="1"/>
</dbReference>
<dbReference type="Pfam" id="PF00665">
    <property type="entry name" value="rve"/>
    <property type="match status" value="1"/>
</dbReference>
<evidence type="ECO:0000259" key="1">
    <source>
        <dbReference type="PROSITE" id="PS50994"/>
    </source>
</evidence>